<dbReference type="RefSeq" id="XP_016598256.1">
    <property type="nucleotide sequence ID" value="XM_016746957.1"/>
</dbReference>
<dbReference type="AlphaFoldDB" id="A0A0A2JMB9"/>
<keyword evidence="2" id="KW-0521">NADP</keyword>
<dbReference type="Proteomes" id="UP000030143">
    <property type="component" value="Unassembled WGS sequence"/>
</dbReference>
<proteinExistence type="inferred from homology"/>
<dbReference type="SUPFAM" id="SSF51735">
    <property type="entry name" value="NAD(P)-binding Rossmann-fold domains"/>
    <property type="match status" value="1"/>
</dbReference>
<evidence type="ECO:0000313" key="5">
    <source>
        <dbReference type="Proteomes" id="UP000030143"/>
    </source>
</evidence>
<dbReference type="STRING" id="27334.A0A0A2JMB9"/>
<protein>
    <submittedName>
        <fullName evidence="4">Glucose/ribitol dehydrogenase</fullName>
    </submittedName>
</protein>
<gene>
    <name evidence="4" type="ORF">PEX2_096870</name>
</gene>
<organism evidence="4 5">
    <name type="scientific">Penicillium expansum</name>
    <name type="common">Blue mold rot fungus</name>
    <dbReference type="NCBI Taxonomy" id="27334"/>
    <lineage>
        <taxon>Eukaryota</taxon>
        <taxon>Fungi</taxon>
        <taxon>Dikarya</taxon>
        <taxon>Ascomycota</taxon>
        <taxon>Pezizomycotina</taxon>
        <taxon>Eurotiomycetes</taxon>
        <taxon>Eurotiomycetidae</taxon>
        <taxon>Eurotiales</taxon>
        <taxon>Aspergillaceae</taxon>
        <taxon>Penicillium</taxon>
    </lineage>
</organism>
<reference evidence="4 5" key="1">
    <citation type="journal article" date="2015" name="Mol. Plant Microbe Interact.">
        <title>Genome, transcriptome, and functional analyses of Penicillium expansum provide new insights into secondary metabolism and pathogenicity.</title>
        <authorList>
            <person name="Ballester A.R."/>
            <person name="Marcet-Houben M."/>
            <person name="Levin E."/>
            <person name="Sela N."/>
            <person name="Selma-Lazaro C."/>
            <person name="Carmona L."/>
            <person name="Wisniewski M."/>
            <person name="Droby S."/>
            <person name="Gonzalez-Candelas L."/>
            <person name="Gabaldon T."/>
        </authorList>
    </citation>
    <scope>NUCLEOTIDE SEQUENCE [LARGE SCALE GENOMIC DNA]</scope>
    <source>
        <strain evidence="4 5">MD-8</strain>
    </source>
</reference>
<keyword evidence="5" id="KW-1185">Reference proteome</keyword>
<dbReference type="HOGENOM" id="CLU_010194_12_1_1"/>
<dbReference type="PRINTS" id="PR00081">
    <property type="entry name" value="GDHRDH"/>
</dbReference>
<dbReference type="PANTHER" id="PTHR43618">
    <property type="entry name" value="7-ALPHA-HYDROXYSTEROID DEHYDROGENASE"/>
    <property type="match status" value="1"/>
</dbReference>
<dbReference type="GeneID" id="27682377"/>
<dbReference type="Gene3D" id="3.40.50.720">
    <property type="entry name" value="NAD(P)-binding Rossmann-like Domain"/>
    <property type="match status" value="1"/>
</dbReference>
<dbReference type="EMBL" id="JQFZ01000166">
    <property type="protein sequence ID" value="KGO56529.1"/>
    <property type="molecule type" value="Genomic_DNA"/>
</dbReference>
<dbReference type="InterPro" id="IPR052178">
    <property type="entry name" value="Sec_Metab_Biosynth_SDR"/>
</dbReference>
<dbReference type="GO" id="GO:0016491">
    <property type="term" value="F:oxidoreductase activity"/>
    <property type="evidence" value="ECO:0007669"/>
    <property type="project" value="UniProtKB-KW"/>
</dbReference>
<sequence>MAHLQASKLFSVKDRVVVITGGGSGLGRIMTKALDANEVSKIFILGRREDALKETASLAINGTVIPIQCDITSKESLEAAYKTVAAQTTHVDLLIANSGIMGPLMKPPQPAEDGSLPPLSQVRDELFNVPMEEFNNVLNVNVTGSYYTVLAFLPLLEAANKRRPAPQQDVIAAPTAQVVITSSIAGFLRKVPFSFAYNTSKAATTHLIKLLSTSFAYYGIRVNGITPGLYYSDMASHIFQASGIEGRAISDGSFPKEIIPATRGGGEEDIAGLILWLASDSGGYINGSILVTDGGRISVSPAVY</sequence>
<accession>A0A0A2JMB9</accession>
<name>A0A0A2JMB9_PENEN</name>
<dbReference type="CDD" id="cd05233">
    <property type="entry name" value="SDR_c"/>
    <property type="match status" value="1"/>
</dbReference>
<comment type="similarity">
    <text evidence="1">Belongs to the short-chain dehydrogenases/reductases (SDR) family.</text>
</comment>
<dbReference type="InterPro" id="IPR002347">
    <property type="entry name" value="SDR_fam"/>
</dbReference>
<evidence type="ECO:0000256" key="3">
    <source>
        <dbReference type="ARBA" id="ARBA00023002"/>
    </source>
</evidence>
<dbReference type="InterPro" id="IPR036291">
    <property type="entry name" value="NAD(P)-bd_dom_sf"/>
</dbReference>
<evidence type="ECO:0000256" key="1">
    <source>
        <dbReference type="ARBA" id="ARBA00006484"/>
    </source>
</evidence>
<comment type="caution">
    <text evidence="4">The sequence shown here is derived from an EMBL/GenBank/DDBJ whole genome shotgun (WGS) entry which is preliminary data.</text>
</comment>
<dbReference type="OrthoDB" id="2962696at2759"/>
<evidence type="ECO:0000313" key="4">
    <source>
        <dbReference type="EMBL" id="KGO56529.1"/>
    </source>
</evidence>
<dbReference type="PhylomeDB" id="A0A0A2JMB9"/>
<dbReference type="InterPro" id="IPR020904">
    <property type="entry name" value="Sc_DH/Rdtase_CS"/>
</dbReference>
<dbReference type="Pfam" id="PF00106">
    <property type="entry name" value="adh_short"/>
    <property type="match status" value="1"/>
</dbReference>
<dbReference type="PROSITE" id="PS00061">
    <property type="entry name" value="ADH_SHORT"/>
    <property type="match status" value="1"/>
</dbReference>
<keyword evidence="3" id="KW-0560">Oxidoreductase</keyword>
<dbReference type="PANTHER" id="PTHR43618:SF18">
    <property type="entry name" value="SHORT CHAIN DEHYDROGENASE_REDUCTASE FAMILY (AFU_ORTHOLOGUE AFUA_5G12480)"/>
    <property type="match status" value="1"/>
</dbReference>
<dbReference type="VEuPathDB" id="FungiDB:PEXP_060510"/>
<evidence type="ECO:0000256" key="2">
    <source>
        <dbReference type="ARBA" id="ARBA00022857"/>
    </source>
</evidence>